<protein>
    <recommendedName>
        <fullName evidence="4">UBA domain-containing protein</fullName>
    </recommendedName>
</protein>
<dbReference type="InterPro" id="IPR009060">
    <property type="entry name" value="UBA-like_sf"/>
</dbReference>
<evidence type="ECO:0000256" key="3">
    <source>
        <dbReference type="SAM" id="MobiDB-lite"/>
    </source>
</evidence>
<feature type="domain" description="UBA" evidence="4">
    <location>
        <begin position="118"/>
        <end position="157"/>
    </location>
</feature>
<feature type="compositionally biased region" description="Basic and acidic residues" evidence="3">
    <location>
        <begin position="189"/>
        <end position="198"/>
    </location>
</feature>
<keyword evidence="2" id="KW-0539">Nucleus</keyword>
<organism evidence="5 6">
    <name type="scientific">Ladona fulva</name>
    <name type="common">Scarce chaser dragonfly</name>
    <name type="synonym">Libellula fulva</name>
    <dbReference type="NCBI Taxonomy" id="123851"/>
    <lineage>
        <taxon>Eukaryota</taxon>
        <taxon>Metazoa</taxon>
        <taxon>Ecdysozoa</taxon>
        <taxon>Arthropoda</taxon>
        <taxon>Hexapoda</taxon>
        <taxon>Insecta</taxon>
        <taxon>Pterygota</taxon>
        <taxon>Palaeoptera</taxon>
        <taxon>Odonata</taxon>
        <taxon>Epiprocta</taxon>
        <taxon>Anisoptera</taxon>
        <taxon>Libelluloidea</taxon>
        <taxon>Libellulidae</taxon>
        <taxon>Ladona</taxon>
    </lineage>
</organism>
<dbReference type="AlphaFoldDB" id="A0A8K0P409"/>
<evidence type="ECO:0000256" key="2">
    <source>
        <dbReference type="ARBA" id="ARBA00023242"/>
    </source>
</evidence>
<dbReference type="SMART" id="SM00165">
    <property type="entry name" value="UBA"/>
    <property type="match status" value="1"/>
</dbReference>
<keyword evidence="6" id="KW-1185">Reference proteome</keyword>
<sequence length="218" mass="24484">MLKGSIIPMMHGLLLLRPHHLEVLGGRVTALVEKWELNRSLAKHSRNWCGEEGTAPPWIPFGQKILRANPQDRNFKSLDVGNKENKENPEFEAQRKDAIAEAAKAGCKKVFGGGNKQMLDHNVQQIVDMGFTVSQAEYALRQNKNNVDRALRGLQRRAEEQQKGKEASKGVSKEEGGREERGGRRHARRGGEREEEGLSKPSGNLSLFDFLEDKLPIQ</sequence>
<gene>
    <name evidence="5" type="ORF">J437_LFUL008069</name>
</gene>
<feature type="compositionally biased region" description="Basic and acidic residues" evidence="3">
    <location>
        <begin position="157"/>
        <end position="182"/>
    </location>
</feature>
<dbReference type="Proteomes" id="UP000792457">
    <property type="component" value="Unassembled WGS sequence"/>
</dbReference>
<accession>A0A8K0P409</accession>
<dbReference type="InterPro" id="IPR042470">
    <property type="entry name" value="RMI1_N_C_sf"/>
</dbReference>
<dbReference type="GO" id="GO:0005634">
    <property type="term" value="C:nucleus"/>
    <property type="evidence" value="ECO:0007669"/>
    <property type="project" value="UniProtKB-SubCell"/>
</dbReference>
<dbReference type="PANTHER" id="PTHR13681:SF24">
    <property type="entry name" value="TUDOR DOMAIN-CONTAINING PROTEIN 3"/>
    <property type="match status" value="1"/>
</dbReference>
<dbReference type="OrthoDB" id="434939at2759"/>
<dbReference type="SUPFAM" id="SSF46934">
    <property type="entry name" value="UBA-like"/>
    <property type="match status" value="1"/>
</dbReference>
<dbReference type="PROSITE" id="PS50030">
    <property type="entry name" value="UBA"/>
    <property type="match status" value="1"/>
</dbReference>
<reference evidence="5" key="2">
    <citation type="submission" date="2017-10" db="EMBL/GenBank/DDBJ databases">
        <title>Ladona fulva Genome sequencing and assembly.</title>
        <authorList>
            <person name="Murali S."/>
            <person name="Richards S."/>
            <person name="Bandaranaike D."/>
            <person name="Bellair M."/>
            <person name="Blankenburg K."/>
            <person name="Chao H."/>
            <person name="Dinh H."/>
            <person name="Doddapaneni H."/>
            <person name="Dugan-Rocha S."/>
            <person name="Elkadiri S."/>
            <person name="Gnanaolivu R."/>
            <person name="Hernandez B."/>
            <person name="Skinner E."/>
            <person name="Javaid M."/>
            <person name="Lee S."/>
            <person name="Li M."/>
            <person name="Ming W."/>
            <person name="Munidasa M."/>
            <person name="Muniz J."/>
            <person name="Nguyen L."/>
            <person name="Hughes D."/>
            <person name="Osuji N."/>
            <person name="Pu L.-L."/>
            <person name="Puazo M."/>
            <person name="Qu C."/>
            <person name="Quiroz J."/>
            <person name="Raj R."/>
            <person name="Weissenberger G."/>
            <person name="Xin Y."/>
            <person name="Zou X."/>
            <person name="Han Y."/>
            <person name="Worley K."/>
            <person name="Muzny D."/>
            <person name="Gibbs R."/>
        </authorList>
    </citation>
    <scope>NUCLEOTIDE SEQUENCE</scope>
    <source>
        <strain evidence="5">Sampled in the wild</strain>
    </source>
</reference>
<name>A0A8K0P409_LADFU</name>
<evidence type="ECO:0000313" key="5">
    <source>
        <dbReference type="EMBL" id="KAG8231528.1"/>
    </source>
</evidence>
<dbReference type="CDD" id="cd14297">
    <property type="entry name" value="UBA2_spUBP14_like"/>
    <property type="match status" value="1"/>
</dbReference>
<dbReference type="InterPro" id="IPR015940">
    <property type="entry name" value="UBA"/>
</dbReference>
<comment type="subcellular location">
    <subcellularLocation>
        <location evidence="1">Nucleus</location>
    </subcellularLocation>
</comment>
<dbReference type="Gene3D" id="1.10.8.10">
    <property type="entry name" value="DNA helicase RuvA subunit, C-terminal domain"/>
    <property type="match status" value="1"/>
</dbReference>
<dbReference type="Gene3D" id="2.40.50.770">
    <property type="entry name" value="RecQ-mediated genome instability protein Rmi1, C-terminal domain"/>
    <property type="match status" value="1"/>
</dbReference>
<feature type="region of interest" description="Disordered" evidence="3">
    <location>
        <begin position="157"/>
        <end position="218"/>
    </location>
</feature>
<dbReference type="PANTHER" id="PTHR13681">
    <property type="entry name" value="SURVIVAL OF MOTOR NEURON-RELATED-SPLICING FACTOR 30-RELATED"/>
    <property type="match status" value="1"/>
</dbReference>
<reference evidence="5" key="1">
    <citation type="submission" date="2013-04" db="EMBL/GenBank/DDBJ databases">
        <authorList>
            <person name="Qu J."/>
            <person name="Murali S.C."/>
            <person name="Bandaranaike D."/>
            <person name="Bellair M."/>
            <person name="Blankenburg K."/>
            <person name="Chao H."/>
            <person name="Dinh H."/>
            <person name="Doddapaneni H."/>
            <person name="Downs B."/>
            <person name="Dugan-Rocha S."/>
            <person name="Elkadiri S."/>
            <person name="Gnanaolivu R.D."/>
            <person name="Hernandez B."/>
            <person name="Javaid M."/>
            <person name="Jayaseelan J.C."/>
            <person name="Lee S."/>
            <person name="Li M."/>
            <person name="Ming W."/>
            <person name="Munidasa M."/>
            <person name="Muniz J."/>
            <person name="Nguyen L."/>
            <person name="Ongeri F."/>
            <person name="Osuji N."/>
            <person name="Pu L.-L."/>
            <person name="Puazo M."/>
            <person name="Qu C."/>
            <person name="Quiroz J."/>
            <person name="Raj R."/>
            <person name="Weissenberger G."/>
            <person name="Xin Y."/>
            <person name="Zou X."/>
            <person name="Han Y."/>
            <person name="Richards S."/>
            <person name="Worley K."/>
            <person name="Muzny D."/>
            <person name="Gibbs R."/>
        </authorList>
    </citation>
    <scope>NUCLEOTIDE SEQUENCE</scope>
    <source>
        <strain evidence="5">Sampled in the wild</strain>
    </source>
</reference>
<feature type="non-terminal residue" evidence="5">
    <location>
        <position position="1"/>
    </location>
</feature>
<evidence type="ECO:0000259" key="4">
    <source>
        <dbReference type="PROSITE" id="PS50030"/>
    </source>
</evidence>
<proteinExistence type="predicted"/>
<comment type="caution">
    <text evidence="5">The sequence shown here is derived from an EMBL/GenBank/DDBJ whole genome shotgun (WGS) entry which is preliminary data.</text>
</comment>
<evidence type="ECO:0000256" key="1">
    <source>
        <dbReference type="ARBA" id="ARBA00004123"/>
    </source>
</evidence>
<evidence type="ECO:0000313" key="6">
    <source>
        <dbReference type="Proteomes" id="UP000792457"/>
    </source>
</evidence>
<dbReference type="Pfam" id="PF00627">
    <property type="entry name" value="UBA"/>
    <property type="match status" value="1"/>
</dbReference>
<dbReference type="EMBL" id="KZ308558">
    <property type="protein sequence ID" value="KAG8231528.1"/>
    <property type="molecule type" value="Genomic_DNA"/>
</dbReference>